<name>H8KW76_SOLCM</name>
<dbReference type="PANTHER" id="PTHR30296:SF0">
    <property type="entry name" value="LACTATE UTILIZATION PROTEIN A"/>
    <property type="match status" value="1"/>
</dbReference>
<accession>H8KW76</accession>
<dbReference type="eggNOG" id="COG0247">
    <property type="taxonomic scope" value="Bacteria"/>
</dbReference>
<dbReference type="InterPro" id="IPR004017">
    <property type="entry name" value="Cys_rich_dom"/>
</dbReference>
<reference evidence="2" key="1">
    <citation type="submission" date="2012-02" db="EMBL/GenBank/DDBJ databases">
        <title>The complete genome of Solitalea canadensis DSM 3403.</title>
        <authorList>
            <consortium name="US DOE Joint Genome Institute (JGI-PGF)"/>
            <person name="Lucas S."/>
            <person name="Copeland A."/>
            <person name="Lapidus A."/>
            <person name="Glavina del Rio T."/>
            <person name="Dalin E."/>
            <person name="Tice H."/>
            <person name="Bruce D."/>
            <person name="Goodwin L."/>
            <person name="Pitluck S."/>
            <person name="Peters L."/>
            <person name="Ovchinnikova G."/>
            <person name="Lu M."/>
            <person name="Kyrpides N."/>
            <person name="Mavromatis K."/>
            <person name="Ivanova N."/>
            <person name="Brettin T."/>
            <person name="Detter J.C."/>
            <person name="Han C."/>
            <person name="Larimer F."/>
            <person name="Land M."/>
            <person name="Hauser L."/>
            <person name="Markowitz V."/>
            <person name="Cheng J.-F."/>
            <person name="Hugenholtz P."/>
            <person name="Woyke T."/>
            <person name="Wu D."/>
            <person name="Spring S."/>
            <person name="Schroeder M."/>
            <person name="Kopitz M."/>
            <person name="Brambilla E."/>
            <person name="Klenk H.-P."/>
            <person name="Eisen J.A."/>
        </authorList>
    </citation>
    <scope>NUCLEOTIDE SEQUENCE</scope>
    <source>
        <strain evidence="2">DSM 3403</strain>
    </source>
</reference>
<dbReference type="EMBL" id="CP003349">
    <property type="protein sequence ID" value="AFD07097.1"/>
    <property type="molecule type" value="Genomic_DNA"/>
</dbReference>
<proteinExistence type="predicted"/>
<evidence type="ECO:0000313" key="3">
    <source>
        <dbReference type="Proteomes" id="UP000007590"/>
    </source>
</evidence>
<dbReference type="KEGG" id="scn:Solca_2042"/>
<dbReference type="AlphaFoldDB" id="H8KW76"/>
<sequence length="239" mass="26282">MKVELFIPCFIDQISPETAFNTIKVLEKLGCKVSYNPNQTCCGQPAFNSGFWDEAKEVGQKFLDDFSAHDYIVGPSGSCVGMVKSYYNDLFTNAISHNKCRNVQNAIHELSDFIVNVLKKENVGAKLQGKAVYHDSCGALRECKIKTEPRTLLANVEGLELVEMNDVEVCCGFGGTFAVKFESISSAMAEQKVNNALATGANYIISTDTSCLMHLQGYIEKNNLPIQTMHIADVLASGW</sequence>
<gene>
    <name evidence="2" type="ordered locus">Solca_2042</name>
</gene>
<evidence type="ECO:0000313" key="2">
    <source>
        <dbReference type="EMBL" id="AFD07097.1"/>
    </source>
</evidence>
<dbReference type="GO" id="GO:0016491">
    <property type="term" value="F:oxidoreductase activity"/>
    <property type="evidence" value="ECO:0007669"/>
    <property type="project" value="UniProtKB-ARBA"/>
</dbReference>
<dbReference type="RefSeq" id="WP_014680324.1">
    <property type="nucleotide sequence ID" value="NC_017770.1"/>
</dbReference>
<dbReference type="STRING" id="929556.Solca_2042"/>
<feature type="domain" description="Cysteine-rich" evidence="1">
    <location>
        <begin position="132"/>
        <end position="216"/>
    </location>
</feature>
<feature type="domain" description="Cysteine-rich" evidence="1">
    <location>
        <begin position="3"/>
        <end position="84"/>
    </location>
</feature>
<dbReference type="PANTHER" id="PTHR30296">
    <property type="entry name" value="UNCHARACTERIZED PROTEIN YKGE"/>
    <property type="match status" value="1"/>
</dbReference>
<protein>
    <submittedName>
        <fullName evidence="2">Fe-S oxidoreductase</fullName>
    </submittedName>
</protein>
<dbReference type="HOGENOM" id="CLU_023081_1_0_10"/>
<dbReference type="Pfam" id="PF02754">
    <property type="entry name" value="CCG"/>
    <property type="match status" value="2"/>
</dbReference>
<organism evidence="2 3">
    <name type="scientific">Solitalea canadensis (strain ATCC 29591 / DSM 3403 / JCM 21819 / LMG 8368 / NBRC 15130 / NCIMB 12057 / USAM 9D)</name>
    <name type="common">Flexibacter canadensis</name>
    <dbReference type="NCBI Taxonomy" id="929556"/>
    <lineage>
        <taxon>Bacteria</taxon>
        <taxon>Pseudomonadati</taxon>
        <taxon>Bacteroidota</taxon>
        <taxon>Sphingobacteriia</taxon>
        <taxon>Sphingobacteriales</taxon>
        <taxon>Sphingobacteriaceae</taxon>
        <taxon>Solitalea</taxon>
    </lineage>
</organism>
<dbReference type="Proteomes" id="UP000007590">
    <property type="component" value="Chromosome"/>
</dbReference>
<keyword evidence="3" id="KW-1185">Reference proteome</keyword>
<dbReference type="GO" id="GO:0005829">
    <property type="term" value="C:cytosol"/>
    <property type="evidence" value="ECO:0007669"/>
    <property type="project" value="TreeGrafter"/>
</dbReference>
<evidence type="ECO:0000259" key="1">
    <source>
        <dbReference type="Pfam" id="PF02754"/>
    </source>
</evidence>
<dbReference type="OrthoDB" id="9770306at2"/>